<feature type="region of interest" description="Disordered" evidence="1">
    <location>
        <begin position="1"/>
        <end position="21"/>
    </location>
</feature>
<reference evidence="2" key="1">
    <citation type="journal article" date="2022" name="bioRxiv">
        <title>Sequencing and chromosome-scale assembly of the giantPleurodeles waltlgenome.</title>
        <authorList>
            <person name="Brown T."/>
            <person name="Elewa A."/>
            <person name="Iarovenko S."/>
            <person name="Subramanian E."/>
            <person name="Araus A.J."/>
            <person name="Petzold A."/>
            <person name="Susuki M."/>
            <person name="Suzuki K.-i.T."/>
            <person name="Hayashi T."/>
            <person name="Toyoda A."/>
            <person name="Oliveira C."/>
            <person name="Osipova E."/>
            <person name="Leigh N.D."/>
            <person name="Simon A."/>
            <person name="Yun M.H."/>
        </authorList>
    </citation>
    <scope>NUCLEOTIDE SEQUENCE</scope>
    <source>
        <strain evidence="2">20211129_DDA</strain>
        <tissue evidence="2">Liver</tissue>
    </source>
</reference>
<gene>
    <name evidence="2" type="ORF">NDU88_002197</name>
</gene>
<evidence type="ECO:0000313" key="3">
    <source>
        <dbReference type="Proteomes" id="UP001066276"/>
    </source>
</evidence>
<protein>
    <submittedName>
        <fullName evidence="2">Uncharacterized protein</fullName>
    </submittedName>
</protein>
<keyword evidence="3" id="KW-1185">Reference proteome</keyword>
<comment type="caution">
    <text evidence="2">The sequence shown here is derived from an EMBL/GenBank/DDBJ whole genome shotgun (WGS) entry which is preliminary data.</text>
</comment>
<dbReference type="AlphaFoldDB" id="A0AAV7L310"/>
<dbReference type="EMBL" id="JANPWB010000016">
    <property type="protein sequence ID" value="KAJ1082025.1"/>
    <property type="molecule type" value="Genomic_DNA"/>
</dbReference>
<evidence type="ECO:0000256" key="1">
    <source>
        <dbReference type="SAM" id="MobiDB-lite"/>
    </source>
</evidence>
<organism evidence="2 3">
    <name type="scientific">Pleurodeles waltl</name>
    <name type="common">Iberian ribbed newt</name>
    <dbReference type="NCBI Taxonomy" id="8319"/>
    <lineage>
        <taxon>Eukaryota</taxon>
        <taxon>Metazoa</taxon>
        <taxon>Chordata</taxon>
        <taxon>Craniata</taxon>
        <taxon>Vertebrata</taxon>
        <taxon>Euteleostomi</taxon>
        <taxon>Amphibia</taxon>
        <taxon>Batrachia</taxon>
        <taxon>Caudata</taxon>
        <taxon>Salamandroidea</taxon>
        <taxon>Salamandridae</taxon>
        <taxon>Pleurodelinae</taxon>
        <taxon>Pleurodeles</taxon>
    </lineage>
</organism>
<evidence type="ECO:0000313" key="2">
    <source>
        <dbReference type="EMBL" id="KAJ1082025.1"/>
    </source>
</evidence>
<name>A0AAV7L310_PLEWA</name>
<sequence length="69" mass="7419">MTGAAVPAPRRHASSSALPLTPEIQRAQVIWREAGQATPEDPGDAGTYCRGWVREDLVKTTIPTPMYAA</sequence>
<proteinExistence type="predicted"/>
<accession>A0AAV7L310</accession>
<dbReference type="Proteomes" id="UP001066276">
    <property type="component" value="Chromosome 12"/>
</dbReference>